<dbReference type="RefSeq" id="WP_142887788.1">
    <property type="nucleotide sequence ID" value="NZ_VIKR01000001.1"/>
</dbReference>
<dbReference type="OrthoDB" id="7821105at2"/>
<dbReference type="Proteomes" id="UP000317839">
    <property type="component" value="Unassembled WGS sequence"/>
</dbReference>
<name>A0A545TGS4_9GAMM</name>
<keyword evidence="1" id="KW-0479">Metal-binding</keyword>
<evidence type="ECO:0000313" key="3">
    <source>
        <dbReference type="EMBL" id="TQV76427.1"/>
    </source>
</evidence>
<keyword evidence="1" id="KW-0862">Zinc</keyword>
<keyword evidence="1" id="KW-0863">Zinc-finger</keyword>
<dbReference type="InterPro" id="IPR007527">
    <property type="entry name" value="Znf_SWIM"/>
</dbReference>
<evidence type="ECO:0000259" key="2">
    <source>
        <dbReference type="PROSITE" id="PS50966"/>
    </source>
</evidence>
<organism evidence="3 4">
    <name type="scientific">Aliikangiella marina</name>
    <dbReference type="NCBI Taxonomy" id="1712262"/>
    <lineage>
        <taxon>Bacteria</taxon>
        <taxon>Pseudomonadati</taxon>
        <taxon>Pseudomonadota</taxon>
        <taxon>Gammaproteobacteria</taxon>
        <taxon>Oceanospirillales</taxon>
        <taxon>Pleioneaceae</taxon>
        <taxon>Aliikangiella</taxon>
    </lineage>
</organism>
<dbReference type="AlphaFoldDB" id="A0A545TGS4"/>
<sequence length="449" mass="50546">MSTAIDYTYEYAFPSAIHTKNATQQFALATSSPNQVNPYFFEGRVRSPKIFGDMLLTLSEVVRTHFFLPRPALLDPVLTSSENLLRLEGFSGCCGVYARVDLPSNFFDGECLGRGTTNVDFNTPMRNALMRLRDSENVQFAVGKEEVALTKSEESIIEKKVKLPLRWIKGFSEVQAYQPRLMPKMEVTALEGLKFIRSLPKTAVPKQPSYAISRGRSVRFSQRPQTDAVKITGTHRVRIIEPLLLRAKSLRIWTDETNETSAWEVRFPVGSFFLMISPEVYRGFSGEGQVLSELAQPPSEQVIAQVRAQLKWQAQIQTADIANQLNLSVPEINKALSVLGSRGLAGFDVVNGYYFHRELPFELERVEEMQPRLKNARKLVEAGGITVLSSSCAEFREYEVPGKEVLHRVKLTESKDTCTCVWFSKHQGSRGPCKHILAAQITEDSRDLS</sequence>
<comment type="caution">
    <text evidence="3">The sequence shown here is derived from an EMBL/GenBank/DDBJ whole genome shotgun (WGS) entry which is preliminary data.</text>
</comment>
<proteinExistence type="predicted"/>
<evidence type="ECO:0000313" key="4">
    <source>
        <dbReference type="Proteomes" id="UP000317839"/>
    </source>
</evidence>
<dbReference type="GO" id="GO:0008270">
    <property type="term" value="F:zinc ion binding"/>
    <property type="evidence" value="ECO:0007669"/>
    <property type="project" value="UniProtKB-KW"/>
</dbReference>
<gene>
    <name evidence="3" type="ORF">FLL45_00215</name>
</gene>
<accession>A0A545TGS4</accession>
<feature type="domain" description="SWIM-type" evidence="2">
    <location>
        <begin position="407"/>
        <end position="444"/>
    </location>
</feature>
<dbReference type="EMBL" id="VIKR01000001">
    <property type="protein sequence ID" value="TQV76427.1"/>
    <property type="molecule type" value="Genomic_DNA"/>
</dbReference>
<protein>
    <submittedName>
        <fullName evidence="3">SWIM zinc finger family protein</fullName>
    </submittedName>
</protein>
<dbReference type="PROSITE" id="PS50966">
    <property type="entry name" value="ZF_SWIM"/>
    <property type="match status" value="1"/>
</dbReference>
<dbReference type="Pfam" id="PF04434">
    <property type="entry name" value="SWIM"/>
    <property type="match status" value="1"/>
</dbReference>
<evidence type="ECO:0000256" key="1">
    <source>
        <dbReference type="PROSITE-ProRule" id="PRU00325"/>
    </source>
</evidence>
<keyword evidence="4" id="KW-1185">Reference proteome</keyword>
<reference evidence="3 4" key="1">
    <citation type="submission" date="2019-06" db="EMBL/GenBank/DDBJ databases">
        <title>Draft genome of Aliikangiella marina GYP-15.</title>
        <authorList>
            <person name="Wang G."/>
        </authorList>
    </citation>
    <scope>NUCLEOTIDE SEQUENCE [LARGE SCALE GENOMIC DNA]</scope>
    <source>
        <strain evidence="3 4">GYP-15</strain>
    </source>
</reference>